<sequence>MYSFSILGIILPVSASWNSANINHHVIFFVISLLQLFLEEQTQSITKMTLSDLFFGGKKTL</sequence>
<dbReference type="InParanoid" id="B0DDL2"/>
<dbReference type="KEGG" id="lbc:LACBIDRAFT_298919"/>
<dbReference type="HOGENOM" id="CLU_2923024_0_0_1"/>
<dbReference type="Proteomes" id="UP000001194">
    <property type="component" value="Unassembled WGS sequence"/>
</dbReference>
<organism evidence="2">
    <name type="scientific">Laccaria bicolor (strain S238N-H82 / ATCC MYA-4686)</name>
    <name type="common">Bicoloured deceiver</name>
    <name type="synonym">Laccaria laccata var. bicolor</name>
    <dbReference type="NCBI Taxonomy" id="486041"/>
    <lineage>
        <taxon>Eukaryota</taxon>
        <taxon>Fungi</taxon>
        <taxon>Dikarya</taxon>
        <taxon>Basidiomycota</taxon>
        <taxon>Agaricomycotina</taxon>
        <taxon>Agaricomycetes</taxon>
        <taxon>Agaricomycetidae</taxon>
        <taxon>Agaricales</taxon>
        <taxon>Agaricineae</taxon>
        <taxon>Hydnangiaceae</taxon>
        <taxon>Laccaria</taxon>
    </lineage>
</organism>
<dbReference type="OrthoDB" id="437889at2759"/>
<accession>B0DDL2</accession>
<dbReference type="GeneID" id="6077694"/>
<evidence type="ECO:0000313" key="2">
    <source>
        <dbReference type="Proteomes" id="UP000001194"/>
    </source>
</evidence>
<dbReference type="AlphaFoldDB" id="B0DDL2"/>
<dbReference type="EMBL" id="DS547105">
    <property type="protein sequence ID" value="EDR07107.1"/>
    <property type="molecule type" value="Genomic_DNA"/>
</dbReference>
<proteinExistence type="predicted"/>
<gene>
    <name evidence="1" type="ORF">LACBIDRAFT_298919</name>
</gene>
<reference evidence="1 2" key="1">
    <citation type="journal article" date="2008" name="Nature">
        <title>The genome of Laccaria bicolor provides insights into mycorrhizal symbiosis.</title>
        <authorList>
            <person name="Martin F."/>
            <person name="Aerts A."/>
            <person name="Ahren D."/>
            <person name="Brun A."/>
            <person name="Danchin E.G.J."/>
            <person name="Duchaussoy F."/>
            <person name="Gibon J."/>
            <person name="Kohler A."/>
            <person name="Lindquist E."/>
            <person name="Pereda V."/>
            <person name="Salamov A."/>
            <person name="Shapiro H.J."/>
            <person name="Wuyts J."/>
            <person name="Blaudez D."/>
            <person name="Buee M."/>
            <person name="Brokstein P."/>
            <person name="Canbaeck B."/>
            <person name="Cohen D."/>
            <person name="Courty P.E."/>
            <person name="Coutinho P.M."/>
            <person name="Delaruelle C."/>
            <person name="Detter J.C."/>
            <person name="Deveau A."/>
            <person name="DiFazio S."/>
            <person name="Duplessis S."/>
            <person name="Fraissinet-Tachet L."/>
            <person name="Lucic E."/>
            <person name="Frey-Klett P."/>
            <person name="Fourrey C."/>
            <person name="Feussner I."/>
            <person name="Gay G."/>
            <person name="Grimwood J."/>
            <person name="Hoegger P.J."/>
            <person name="Jain P."/>
            <person name="Kilaru S."/>
            <person name="Labbe J."/>
            <person name="Lin Y.C."/>
            <person name="Legue V."/>
            <person name="Le Tacon F."/>
            <person name="Marmeisse R."/>
            <person name="Melayah D."/>
            <person name="Montanini B."/>
            <person name="Muratet M."/>
            <person name="Nehls U."/>
            <person name="Niculita-Hirzel H."/>
            <person name="Oudot-Le Secq M.P."/>
            <person name="Peter M."/>
            <person name="Quesneville H."/>
            <person name="Rajashekar B."/>
            <person name="Reich M."/>
            <person name="Rouhier N."/>
            <person name="Schmutz J."/>
            <person name="Yin T."/>
            <person name="Chalot M."/>
            <person name="Henrissat B."/>
            <person name="Kuees U."/>
            <person name="Lucas S."/>
            <person name="Van de Peer Y."/>
            <person name="Podila G.K."/>
            <person name="Polle A."/>
            <person name="Pukkila P.J."/>
            <person name="Richardson P.M."/>
            <person name="Rouze P."/>
            <person name="Sanders I.R."/>
            <person name="Stajich J.E."/>
            <person name="Tunlid A."/>
            <person name="Tuskan G."/>
            <person name="Grigoriev I.V."/>
        </authorList>
    </citation>
    <scope>NUCLEOTIDE SEQUENCE [LARGE SCALE GENOMIC DNA]</scope>
    <source>
        <strain evidence="2">S238N-H82 / ATCC MYA-4686</strain>
    </source>
</reference>
<name>B0DDL2_LACBS</name>
<dbReference type="RefSeq" id="XP_001882038.1">
    <property type="nucleotide sequence ID" value="XM_001882003.1"/>
</dbReference>
<evidence type="ECO:0000313" key="1">
    <source>
        <dbReference type="EMBL" id="EDR07107.1"/>
    </source>
</evidence>
<keyword evidence="2" id="KW-1185">Reference proteome</keyword>
<protein>
    <submittedName>
        <fullName evidence="1">Predicted protein</fullName>
    </submittedName>
</protein>